<evidence type="ECO:0000313" key="1">
    <source>
        <dbReference type="EMBL" id="PSJ36925.1"/>
    </source>
</evidence>
<reference evidence="1 2" key="1">
    <citation type="submission" date="2018-03" db="EMBL/GenBank/DDBJ databases">
        <title>The draft genome of Sphingosinicella sp. GL-C-18.</title>
        <authorList>
            <person name="Liu L."/>
            <person name="Li L."/>
            <person name="Liang L."/>
            <person name="Zhang X."/>
            <person name="Wang T."/>
        </authorList>
    </citation>
    <scope>NUCLEOTIDE SEQUENCE [LARGE SCALE GENOMIC DNA]</scope>
    <source>
        <strain evidence="1 2">GL-C-18</strain>
    </source>
</reference>
<dbReference type="RefSeq" id="WP_106515739.1">
    <property type="nucleotide sequence ID" value="NZ_PXYI01000011.1"/>
</dbReference>
<sequence>MIVPICITGMHRSGTSLVAGLLNACGLSVGDDSHLLPASSDNPLGYWEDSRFVQLNDDLLRHAGGTWDRPPADPIRPRRDPRGLLLRLRARRLLRRSAQKTPWSWKDPRTSLAMPFWLSLVPSLKVIICLRHPAKVEESLRRRDHTPSEHGAVLWRIYNERLLATVPRAQRLIVLNHRILADPEHALRPILAFAGLPPERAEDPAVAALVRPDFQRTTQIPERSCGAAIDDLYARMAEEAESARHL</sequence>
<dbReference type="Proteomes" id="UP000241167">
    <property type="component" value="Unassembled WGS sequence"/>
</dbReference>
<dbReference type="OrthoDB" id="9816424at2"/>
<dbReference type="InterPro" id="IPR027417">
    <property type="entry name" value="P-loop_NTPase"/>
</dbReference>
<protein>
    <recommendedName>
        <fullName evidence="3">Sulfotransferase family protein</fullName>
    </recommendedName>
</protein>
<accession>A0A2P7QG51</accession>
<proteinExistence type="predicted"/>
<evidence type="ECO:0008006" key="3">
    <source>
        <dbReference type="Google" id="ProtNLM"/>
    </source>
</evidence>
<dbReference type="EMBL" id="PXYI01000011">
    <property type="protein sequence ID" value="PSJ36925.1"/>
    <property type="molecule type" value="Genomic_DNA"/>
</dbReference>
<gene>
    <name evidence="1" type="ORF">C7I55_24785</name>
</gene>
<dbReference type="Pfam" id="PF13469">
    <property type="entry name" value="Sulfotransfer_3"/>
    <property type="match status" value="1"/>
</dbReference>
<name>A0A2P7QG51_9SPHN</name>
<dbReference type="AlphaFoldDB" id="A0A2P7QG51"/>
<organism evidence="1 2">
    <name type="scientific">Allosphingosinicella deserti</name>
    <dbReference type="NCBI Taxonomy" id="2116704"/>
    <lineage>
        <taxon>Bacteria</taxon>
        <taxon>Pseudomonadati</taxon>
        <taxon>Pseudomonadota</taxon>
        <taxon>Alphaproteobacteria</taxon>
        <taxon>Sphingomonadales</taxon>
        <taxon>Sphingomonadaceae</taxon>
        <taxon>Allosphingosinicella</taxon>
    </lineage>
</organism>
<dbReference type="SUPFAM" id="SSF52540">
    <property type="entry name" value="P-loop containing nucleoside triphosphate hydrolases"/>
    <property type="match status" value="1"/>
</dbReference>
<keyword evidence="2" id="KW-1185">Reference proteome</keyword>
<comment type="caution">
    <text evidence="1">The sequence shown here is derived from an EMBL/GenBank/DDBJ whole genome shotgun (WGS) entry which is preliminary data.</text>
</comment>
<dbReference type="Gene3D" id="3.40.50.300">
    <property type="entry name" value="P-loop containing nucleotide triphosphate hydrolases"/>
    <property type="match status" value="1"/>
</dbReference>
<evidence type="ECO:0000313" key="2">
    <source>
        <dbReference type="Proteomes" id="UP000241167"/>
    </source>
</evidence>